<gene>
    <name evidence="2" type="ORF">DW116_09240</name>
</gene>
<keyword evidence="1" id="KW-1133">Transmembrane helix</keyword>
<dbReference type="Proteomes" id="UP000285832">
    <property type="component" value="Unassembled WGS sequence"/>
</dbReference>
<proteinExistence type="predicted"/>
<protein>
    <recommendedName>
        <fullName evidence="4">Succinate dehydrogenase</fullName>
    </recommendedName>
</protein>
<accession>A0A415D381</accession>
<evidence type="ECO:0008006" key="4">
    <source>
        <dbReference type="Google" id="ProtNLM"/>
    </source>
</evidence>
<evidence type="ECO:0000256" key="1">
    <source>
        <dbReference type="SAM" id="Phobius"/>
    </source>
</evidence>
<feature type="transmembrane region" description="Helical" evidence="1">
    <location>
        <begin position="7"/>
        <end position="29"/>
    </location>
</feature>
<name>A0A415D381_9FIRM</name>
<dbReference type="RefSeq" id="WP_118279190.1">
    <property type="nucleotide sequence ID" value="NZ_QRMI01000022.1"/>
</dbReference>
<dbReference type="EMBL" id="QRMI01000022">
    <property type="protein sequence ID" value="RHJ60469.1"/>
    <property type="molecule type" value="Genomic_DNA"/>
</dbReference>
<evidence type="ECO:0000313" key="2">
    <source>
        <dbReference type="EMBL" id="RHJ60469.1"/>
    </source>
</evidence>
<keyword evidence="1" id="KW-0812">Transmembrane</keyword>
<reference evidence="2 3" key="1">
    <citation type="submission" date="2018-08" db="EMBL/GenBank/DDBJ databases">
        <title>A genome reference for cultivated species of the human gut microbiota.</title>
        <authorList>
            <person name="Zou Y."/>
            <person name="Xue W."/>
            <person name="Luo G."/>
        </authorList>
    </citation>
    <scope>NUCLEOTIDE SEQUENCE [LARGE SCALE GENOMIC DNA]</scope>
    <source>
        <strain evidence="2 3">AM09-9</strain>
    </source>
</reference>
<dbReference type="AlphaFoldDB" id="A0A415D381"/>
<comment type="caution">
    <text evidence="2">The sequence shown here is derived from an EMBL/GenBank/DDBJ whole genome shotgun (WGS) entry which is preliminary data.</text>
</comment>
<feature type="transmembrane region" description="Helical" evidence="1">
    <location>
        <begin position="35"/>
        <end position="54"/>
    </location>
</feature>
<organism evidence="2 3">
    <name type="scientific">[Ruminococcus] lactaris</name>
    <dbReference type="NCBI Taxonomy" id="46228"/>
    <lineage>
        <taxon>Bacteria</taxon>
        <taxon>Bacillati</taxon>
        <taxon>Bacillota</taxon>
        <taxon>Clostridia</taxon>
        <taxon>Lachnospirales</taxon>
        <taxon>Lachnospiraceae</taxon>
        <taxon>Mediterraneibacter</taxon>
    </lineage>
</organism>
<evidence type="ECO:0000313" key="3">
    <source>
        <dbReference type="Proteomes" id="UP000285832"/>
    </source>
</evidence>
<feature type="transmembrane region" description="Helical" evidence="1">
    <location>
        <begin position="66"/>
        <end position="93"/>
    </location>
</feature>
<keyword evidence="1" id="KW-0472">Membrane</keyword>
<sequence>MGLIKLIFKLLVLPMIVAVTLIQWVGIFFTQFSTVIFNLLAGLMFLITIAGWMFGISAGAETLRLLAVAFVVFIIPHIAEWLIIRIAVINYGLRDFIKS</sequence>